<accession>A0ABX0LSH7</accession>
<proteinExistence type="predicted"/>
<dbReference type="EMBL" id="VUYU01000034">
    <property type="protein sequence ID" value="NHZ37798.1"/>
    <property type="molecule type" value="Genomic_DNA"/>
</dbReference>
<dbReference type="Pfam" id="PF11876">
    <property type="entry name" value="TsiV"/>
    <property type="match status" value="1"/>
</dbReference>
<evidence type="ECO:0000313" key="2">
    <source>
        <dbReference type="Proteomes" id="UP000785613"/>
    </source>
</evidence>
<comment type="caution">
    <text evidence="1">The sequence shown here is derived from an EMBL/GenBank/DDBJ whole genome shotgun (WGS) entry which is preliminary data.</text>
</comment>
<dbReference type="InterPro" id="IPR021815">
    <property type="entry name" value="TsiV"/>
</dbReference>
<sequence length="310" mass="34875">MNFSEYTLQKDGIVICEPCVCVTLFSDIDLGVPEAPEMLGPYRAFLELFQDQLDYCVLDGDQARAKAITADHLQNLPREMQDLKRRKQGGVIALLRHGCTRQERRAPTFEFDYSKIGKPHTYVRACFPLTWFDQHGLEGIEQYLKKSLNGFALQSGYVGYCFVYNENFDREVDPYFPHWLQRHPGIMCPSGAQEVVSIHGLTDIGWITLLGKDMVEKMGGAISLASAIAHIPGITIDELSNGGTIIRIGNNPALGDTHNGDTLEAYRALGKVLNPIRNRNAVTTGMSVPGMRDRDYPDMRAKWLDRFFPE</sequence>
<name>A0ABX0LSH7_9BURK</name>
<protein>
    <submittedName>
        <fullName evidence="1">DUF3396 domain-containing protein</fullName>
    </submittedName>
</protein>
<reference evidence="1 2" key="1">
    <citation type="submission" date="2019-09" db="EMBL/GenBank/DDBJ databases">
        <title>Taxonomy of Antarctic Massilia spp.: description of Massilia rubra sp. nov., Massilia aquatica sp. nov., Massilia mucilaginosa sp. nov., Massilia frigida sp. nov. isolated from streams, lakes and regoliths.</title>
        <authorList>
            <person name="Holochova P."/>
            <person name="Sedlacek I."/>
            <person name="Kralova S."/>
            <person name="Maslanova I."/>
            <person name="Busse H.-J."/>
            <person name="Stankova E."/>
            <person name="Vrbovska V."/>
            <person name="Kovarovic V."/>
            <person name="Bartak M."/>
            <person name="Svec P."/>
            <person name="Pantucek R."/>
        </authorList>
    </citation>
    <scope>NUCLEOTIDE SEQUENCE [LARGE SCALE GENOMIC DNA]</scope>
    <source>
        <strain evidence="1 2">CCM 8692</strain>
    </source>
</reference>
<evidence type="ECO:0000313" key="1">
    <source>
        <dbReference type="EMBL" id="NHZ37798.1"/>
    </source>
</evidence>
<dbReference type="Proteomes" id="UP000785613">
    <property type="component" value="Unassembled WGS sequence"/>
</dbReference>
<organism evidence="1 2">
    <name type="scientific">Massilia rubra</name>
    <dbReference type="NCBI Taxonomy" id="2607910"/>
    <lineage>
        <taxon>Bacteria</taxon>
        <taxon>Pseudomonadati</taxon>
        <taxon>Pseudomonadota</taxon>
        <taxon>Betaproteobacteria</taxon>
        <taxon>Burkholderiales</taxon>
        <taxon>Oxalobacteraceae</taxon>
        <taxon>Telluria group</taxon>
        <taxon>Massilia</taxon>
    </lineage>
</organism>
<keyword evidence="2" id="KW-1185">Reference proteome</keyword>
<gene>
    <name evidence="1" type="ORF">F0185_29985</name>
</gene>
<dbReference type="RefSeq" id="WP_167231588.1">
    <property type="nucleotide sequence ID" value="NZ_VUYU01000034.1"/>
</dbReference>